<protein>
    <submittedName>
        <fullName evidence="2">Uncharacterized protein</fullName>
    </submittedName>
</protein>
<reference evidence="2" key="1">
    <citation type="submission" date="2014-11" db="EMBL/GenBank/DDBJ databases">
        <authorList>
            <person name="Amaro Gonzalez C."/>
        </authorList>
    </citation>
    <scope>NUCLEOTIDE SEQUENCE</scope>
</reference>
<dbReference type="AlphaFoldDB" id="A0A0E9R9G6"/>
<proteinExistence type="predicted"/>
<dbReference type="EMBL" id="GBXM01082801">
    <property type="protein sequence ID" value="JAH25776.1"/>
    <property type="molecule type" value="Transcribed_RNA"/>
</dbReference>
<evidence type="ECO:0000256" key="1">
    <source>
        <dbReference type="SAM" id="SignalP"/>
    </source>
</evidence>
<name>A0A0E9R9G6_ANGAN</name>
<keyword evidence="1" id="KW-0732">Signal</keyword>
<evidence type="ECO:0000313" key="2">
    <source>
        <dbReference type="EMBL" id="JAH25776.1"/>
    </source>
</evidence>
<reference evidence="2" key="2">
    <citation type="journal article" date="2015" name="Fish Shellfish Immunol.">
        <title>Early steps in the European eel (Anguilla anguilla)-Vibrio vulnificus interaction in the gills: Role of the RtxA13 toxin.</title>
        <authorList>
            <person name="Callol A."/>
            <person name="Pajuelo D."/>
            <person name="Ebbesson L."/>
            <person name="Teles M."/>
            <person name="MacKenzie S."/>
            <person name="Amaro C."/>
        </authorList>
    </citation>
    <scope>NUCLEOTIDE SEQUENCE</scope>
</reference>
<feature type="signal peptide" evidence="1">
    <location>
        <begin position="1"/>
        <end position="18"/>
    </location>
</feature>
<sequence length="33" mass="3859">MFVTFNFFCVLLLSLIKGNLVHQPQNFKILADF</sequence>
<feature type="chain" id="PRO_5002431579" evidence="1">
    <location>
        <begin position="19"/>
        <end position="33"/>
    </location>
</feature>
<organism evidence="2">
    <name type="scientific">Anguilla anguilla</name>
    <name type="common">European freshwater eel</name>
    <name type="synonym">Muraena anguilla</name>
    <dbReference type="NCBI Taxonomy" id="7936"/>
    <lineage>
        <taxon>Eukaryota</taxon>
        <taxon>Metazoa</taxon>
        <taxon>Chordata</taxon>
        <taxon>Craniata</taxon>
        <taxon>Vertebrata</taxon>
        <taxon>Euteleostomi</taxon>
        <taxon>Actinopterygii</taxon>
        <taxon>Neopterygii</taxon>
        <taxon>Teleostei</taxon>
        <taxon>Anguilliformes</taxon>
        <taxon>Anguillidae</taxon>
        <taxon>Anguilla</taxon>
    </lineage>
</organism>
<accession>A0A0E9R9G6</accession>